<evidence type="ECO:0000313" key="1">
    <source>
        <dbReference type="Proteomes" id="UP000790787"/>
    </source>
</evidence>
<protein>
    <submittedName>
        <fullName evidence="2">Uncharacterized protein LOC107772241 isoform X3</fullName>
    </submittedName>
</protein>
<sequence length="96" mass="10398">MINERMSNSESSTDQPPRSVASEGDMYSQVLDANNGHERVPQTSRIPSVAENTSLSHGIAVVASAVVVVAFAETLLPFVRSLEVLCCLTWQRGHVD</sequence>
<accession>A0AC58TZU2</accession>
<dbReference type="RefSeq" id="XP_075102755.1">
    <property type="nucleotide sequence ID" value="XM_075246654.1"/>
</dbReference>
<gene>
    <name evidence="2" type="primary">LOC107772241</name>
</gene>
<reference evidence="2" key="2">
    <citation type="submission" date="2025-08" db="UniProtKB">
        <authorList>
            <consortium name="RefSeq"/>
        </authorList>
    </citation>
    <scope>IDENTIFICATION</scope>
    <source>
        <tissue evidence="2">Leaf</tissue>
    </source>
</reference>
<keyword evidence="1" id="KW-1185">Reference proteome</keyword>
<proteinExistence type="predicted"/>
<evidence type="ECO:0000313" key="2">
    <source>
        <dbReference type="RefSeq" id="XP_075102755.1"/>
    </source>
</evidence>
<organism evidence="1 2">
    <name type="scientific">Nicotiana tabacum</name>
    <name type="common">Common tobacco</name>
    <dbReference type="NCBI Taxonomy" id="4097"/>
    <lineage>
        <taxon>Eukaryota</taxon>
        <taxon>Viridiplantae</taxon>
        <taxon>Streptophyta</taxon>
        <taxon>Embryophyta</taxon>
        <taxon>Tracheophyta</taxon>
        <taxon>Spermatophyta</taxon>
        <taxon>Magnoliopsida</taxon>
        <taxon>eudicotyledons</taxon>
        <taxon>Gunneridae</taxon>
        <taxon>Pentapetalae</taxon>
        <taxon>asterids</taxon>
        <taxon>lamiids</taxon>
        <taxon>Solanales</taxon>
        <taxon>Solanaceae</taxon>
        <taxon>Nicotianoideae</taxon>
        <taxon>Nicotianeae</taxon>
        <taxon>Nicotiana</taxon>
    </lineage>
</organism>
<dbReference type="Proteomes" id="UP000790787">
    <property type="component" value="Chromosome 23"/>
</dbReference>
<reference evidence="1" key="1">
    <citation type="journal article" date="2014" name="Nat. Commun.">
        <title>The tobacco genome sequence and its comparison with those of tomato and potato.</title>
        <authorList>
            <person name="Sierro N."/>
            <person name="Battey J.N."/>
            <person name="Ouadi S."/>
            <person name="Bakaher N."/>
            <person name="Bovet L."/>
            <person name="Willig A."/>
            <person name="Goepfert S."/>
            <person name="Peitsch M.C."/>
            <person name="Ivanov N.V."/>
        </authorList>
    </citation>
    <scope>NUCLEOTIDE SEQUENCE [LARGE SCALE GENOMIC DNA]</scope>
</reference>
<name>A0AC58TZU2_TOBAC</name>